<dbReference type="AlphaFoldDB" id="W4HB51"/>
<evidence type="ECO:0000256" key="2">
    <source>
        <dbReference type="SAM" id="MobiDB-lite"/>
    </source>
</evidence>
<dbReference type="EMBL" id="KI913114">
    <property type="protein sequence ID" value="ETV88499.1"/>
    <property type="molecule type" value="Genomic_DNA"/>
</dbReference>
<feature type="coiled-coil region" evidence="1">
    <location>
        <begin position="351"/>
        <end position="434"/>
    </location>
</feature>
<keyword evidence="1" id="KW-0175">Coiled coil</keyword>
<evidence type="ECO:0000313" key="3">
    <source>
        <dbReference type="EMBL" id="ETV88499.1"/>
    </source>
</evidence>
<feature type="region of interest" description="Disordered" evidence="2">
    <location>
        <begin position="38"/>
        <end position="80"/>
    </location>
</feature>
<dbReference type="GeneID" id="20802078"/>
<evidence type="ECO:0000256" key="1">
    <source>
        <dbReference type="SAM" id="Coils"/>
    </source>
</evidence>
<feature type="coiled-coil region" evidence="1">
    <location>
        <begin position="144"/>
        <end position="213"/>
    </location>
</feature>
<dbReference type="RefSeq" id="XP_009820899.1">
    <property type="nucleotide sequence ID" value="XM_009822597.1"/>
</dbReference>
<dbReference type="VEuPathDB" id="FungiDB:H257_00082"/>
<organism evidence="3">
    <name type="scientific">Aphanomyces astaci</name>
    <name type="common">Crayfish plague agent</name>
    <dbReference type="NCBI Taxonomy" id="112090"/>
    <lineage>
        <taxon>Eukaryota</taxon>
        <taxon>Sar</taxon>
        <taxon>Stramenopiles</taxon>
        <taxon>Oomycota</taxon>
        <taxon>Saprolegniomycetes</taxon>
        <taxon>Saprolegniales</taxon>
        <taxon>Verrucalvaceae</taxon>
        <taxon>Aphanomyces</taxon>
    </lineage>
</organism>
<name>W4HB51_APHAT</name>
<feature type="compositionally biased region" description="Low complexity" evidence="2">
    <location>
        <begin position="59"/>
        <end position="74"/>
    </location>
</feature>
<dbReference type="OrthoDB" id="71531at2759"/>
<reference evidence="3" key="1">
    <citation type="submission" date="2013-12" db="EMBL/GenBank/DDBJ databases">
        <title>The Genome Sequence of Aphanomyces astaci APO3.</title>
        <authorList>
            <consortium name="The Broad Institute Genomics Platform"/>
            <person name="Russ C."/>
            <person name="Tyler B."/>
            <person name="van West P."/>
            <person name="Dieguez-Uribeondo J."/>
            <person name="Young S.K."/>
            <person name="Zeng Q."/>
            <person name="Gargeya S."/>
            <person name="Fitzgerald M."/>
            <person name="Abouelleil A."/>
            <person name="Alvarado L."/>
            <person name="Chapman S.B."/>
            <person name="Gainer-Dewar J."/>
            <person name="Goldberg J."/>
            <person name="Griggs A."/>
            <person name="Gujja S."/>
            <person name="Hansen M."/>
            <person name="Howarth C."/>
            <person name="Imamovic A."/>
            <person name="Ireland A."/>
            <person name="Larimer J."/>
            <person name="McCowan C."/>
            <person name="Murphy C."/>
            <person name="Pearson M."/>
            <person name="Poon T.W."/>
            <person name="Priest M."/>
            <person name="Roberts A."/>
            <person name="Saif S."/>
            <person name="Shea T."/>
            <person name="Sykes S."/>
            <person name="Wortman J."/>
            <person name="Nusbaum C."/>
            <person name="Birren B."/>
        </authorList>
    </citation>
    <scope>NUCLEOTIDE SEQUENCE [LARGE SCALE GENOMIC DNA]</scope>
    <source>
        <strain evidence="3">APO3</strain>
    </source>
</reference>
<accession>W4HB51</accession>
<gene>
    <name evidence="3" type="ORF">H257_00082</name>
</gene>
<proteinExistence type="predicted"/>
<protein>
    <submittedName>
        <fullName evidence="3">Uncharacterized protein</fullName>
    </submittedName>
</protein>
<sequence>MTDPDYCREKLMQWRERAKERGIRLQDLRNSLALMRAENSAVLGVKPRPSSPSKAKTETSPTTSGSALSSQSSTSDDKENVVVLHGSTDIPSKKRRLMPLLAPTRLDKGNGLVKENVCLPSPASSSQCDTNNGGSMTNIAHVVSEDLSKRVLALEAKLQDAMSQNTIHMTRAAQLEAHNSDLQASNAALEVANALLKGRMADVEDQRARVQAELESRTATSMAQIASITATFEASLTQLSTYNAARDNELSETIHAKYEARLSDLSTKLLSTKSKYDAIRDDVDLACNDRAGTDIMPQVEALEDQLYHDDDDNMLEEARSLTLPALKKRLREYAVWVKLHDEDRQLLQFSNQVYLQQINELQQKHIALHKEVSAARQKVADIVRPKMMHEAKAATDRQELDECEEANNTLLSKLEKSMEKTKQLQKQLAAAVAAAPTNEDR</sequence>